<dbReference type="SUPFAM" id="SSF52540">
    <property type="entry name" value="P-loop containing nucleoside triphosphate hydrolases"/>
    <property type="match status" value="1"/>
</dbReference>
<dbReference type="PANTHER" id="PTHR40453">
    <property type="entry name" value="PROTEIN YOEF"/>
    <property type="match status" value="1"/>
</dbReference>
<dbReference type="InterPro" id="IPR027417">
    <property type="entry name" value="P-loop_NTPase"/>
</dbReference>
<proteinExistence type="inferred from homology"/>
<gene>
    <name evidence="2" type="ORF">HDG70_002241</name>
</gene>
<evidence type="ECO:0000256" key="1">
    <source>
        <dbReference type="PIRNR" id="PIRNR036409"/>
    </source>
</evidence>
<organism evidence="2 3">
    <name type="scientific">Carboxydothermus ferrireducens DSM 11255</name>
    <dbReference type="NCBI Taxonomy" id="1119529"/>
    <lineage>
        <taxon>Bacteria</taxon>
        <taxon>Bacillati</taxon>
        <taxon>Bacillota</taxon>
        <taxon>Clostridia</taxon>
        <taxon>Thermoanaerobacterales</taxon>
        <taxon>Thermoanaerobacteraceae</taxon>
        <taxon>Carboxydothermus</taxon>
    </lineage>
</organism>
<dbReference type="RefSeq" id="WP_028052223.1">
    <property type="nucleotide sequence ID" value="NZ_ATYG01000016.1"/>
</dbReference>
<dbReference type="NCBIfam" id="TIGR02528">
    <property type="entry name" value="EutP"/>
    <property type="match status" value="1"/>
</dbReference>
<evidence type="ECO:0000313" key="3">
    <source>
        <dbReference type="Proteomes" id="UP000604066"/>
    </source>
</evidence>
<keyword evidence="1" id="KW-0547">Nucleotide-binding</keyword>
<dbReference type="EMBL" id="JACCBS010000003">
    <property type="protein sequence ID" value="NYE58490.1"/>
    <property type="molecule type" value="Genomic_DNA"/>
</dbReference>
<dbReference type="Pfam" id="PF10662">
    <property type="entry name" value="PduV-EutP"/>
    <property type="match status" value="1"/>
</dbReference>
<dbReference type="CDD" id="cd00882">
    <property type="entry name" value="Ras_like_GTPase"/>
    <property type="match status" value="1"/>
</dbReference>
<protein>
    <submittedName>
        <fullName evidence="2">Ethanolamine utilization protein EutP</fullName>
    </submittedName>
</protein>
<reference evidence="2 3" key="1">
    <citation type="submission" date="2020-07" db="EMBL/GenBank/DDBJ databases">
        <title>Genomic Encyclopedia of Type Strains, Phase III (KMG-III): the genomes of soil and plant-associated and newly described type strains.</title>
        <authorList>
            <person name="Whitman W."/>
        </authorList>
    </citation>
    <scope>NUCLEOTIDE SEQUENCE [LARGE SCALE GENOMIC DNA]</scope>
    <source>
        <strain evidence="2 3">DSM 11255</strain>
    </source>
</reference>
<sequence length="149" mass="16487">MKKRLMVIGAIGCGKTTLILAIKGLKKSATKTQAVEFIDSVIDTPGEFLENPFYYKALMATAFEAEMIFLLQDATRKNSVFPPGFAKGFPKKTFGIVTKIDHPEANLERAVNFLRLAGVNEPIFFVSALRGDGINELINFINESGREKQ</sequence>
<comment type="caution">
    <text evidence="2">The sequence shown here is derived from an EMBL/GenBank/DDBJ whole genome shotgun (WGS) entry which is preliminary data.</text>
</comment>
<dbReference type="InterPro" id="IPR012381">
    <property type="entry name" value="EutP_PduV"/>
</dbReference>
<evidence type="ECO:0000313" key="2">
    <source>
        <dbReference type="EMBL" id="NYE58490.1"/>
    </source>
</evidence>
<keyword evidence="3" id="KW-1185">Reference proteome</keyword>
<comment type="similarity">
    <text evidence="1">Belongs to the EutP/PduV family.</text>
</comment>
<name>A0ABX2RC35_9THEO</name>
<accession>A0ABX2RC35</accession>
<dbReference type="Gene3D" id="3.40.50.300">
    <property type="entry name" value="P-loop containing nucleotide triphosphate hydrolases"/>
    <property type="match status" value="1"/>
</dbReference>
<dbReference type="PANTHER" id="PTHR40453:SF1">
    <property type="entry name" value="PROTEIN YOEF"/>
    <property type="match status" value="1"/>
</dbReference>
<dbReference type="PIRSF" id="PIRSF036409">
    <property type="entry name" value="EutP_PduV"/>
    <property type="match status" value="1"/>
</dbReference>
<dbReference type="Proteomes" id="UP000604066">
    <property type="component" value="Unassembled WGS sequence"/>
</dbReference>